<evidence type="ECO:0000313" key="2">
    <source>
        <dbReference type="EMBL" id="GEU76564.1"/>
    </source>
</evidence>
<feature type="compositionally biased region" description="Acidic residues" evidence="1">
    <location>
        <begin position="51"/>
        <end position="60"/>
    </location>
</feature>
<reference evidence="2" key="1">
    <citation type="journal article" date="2019" name="Sci. Rep.">
        <title>Draft genome of Tanacetum cinerariifolium, the natural source of mosquito coil.</title>
        <authorList>
            <person name="Yamashiro T."/>
            <person name="Shiraishi A."/>
            <person name="Satake H."/>
            <person name="Nakayama K."/>
        </authorList>
    </citation>
    <scope>NUCLEOTIDE SEQUENCE</scope>
</reference>
<gene>
    <name evidence="2" type="ORF">Tci_048542</name>
</gene>
<dbReference type="EMBL" id="BKCJ010007306">
    <property type="protein sequence ID" value="GEU76564.1"/>
    <property type="molecule type" value="Genomic_DNA"/>
</dbReference>
<evidence type="ECO:0000256" key="1">
    <source>
        <dbReference type="SAM" id="MobiDB-lite"/>
    </source>
</evidence>
<feature type="compositionally biased region" description="Acidic residues" evidence="1">
    <location>
        <begin position="68"/>
        <end position="80"/>
    </location>
</feature>
<sequence>MLTKNATKPNSVTTSILIGSRRKLIDEDEEDGDDLKYQDLNERDKEQVGYEYDENKDIEDDLRLQDVNEADGESVDNDENENIREFKNNNNETESDDSEDEFENKD</sequence>
<proteinExistence type="predicted"/>
<feature type="region of interest" description="Disordered" evidence="1">
    <location>
        <begin position="29"/>
        <end position="106"/>
    </location>
</feature>
<feature type="compositionally biased region" description="Acidic residues" evidence="1">
    <location>
        <begin position="93"/>
        <end position="106"/>
    </location>
</feature>
<protein>
    <submittedName>
        <fullName evidence="2">Uncharacterized protein</fullName>
    </submittedName>
</protein>
<feature type="compositionally biased region" description="Basic and acidic residues" evidence="1">
    <location>
        <begin position="34"/>
        <end position="48"/>
    </location>
</feature>
<dbReference type="AlphaFoldDB" id="A0A6L2MWA0"/>
<name>A0A6L2MWA0_TANCI</name>
<comment type="caution">
    <text evidence="2">The sequence shown here is derived from an EMBL/GenBank/DDBJ whole genome shotgun (WGS) entry which is preliminary data.</text>
</comment>
<organism evidence="2">
    <name type="scientific">Tanacetum cinerariifolium</name>
    <name type="common">Dalmatian daisy</name>
    <name type="synonym">Chrysanthemum cinerariifolium</name>
    <dbReference type="NCBI Taxonomy" id="118510"/>
    <lineage>
        <taxon>Eukaryota</taxon>
        <taxon>Viridiplantae</taxon>
        <taxon>Streptophyta</taxon>
        <taxon>Embryophyta</taxon>
        <taxon>Tracheophyta</taxon>
        <taxon>Spermatophyta</taxon>
        <taxon>Magnoliopsida</taxon>
        <taxon>eudicotyledons</taxon>
        <taxon>Gunneridae</taxon>
        <taxon>Pentapetalae</taxon>
        <taxon>asterids</taxon>
        <taxon>campanulids</taxon>
        <taxon>Asterales</taxon>
        <taxon>Asteraceae</taxon>
        <taxon>Asteroideae</taxon>
        <taxon>Anthemideae</taxon>
        <taxon>Anthemidinae</taxon>
        <taxon>Tanacetum</taxon>
    </lineage>
</organism>
<accession>A0A6L2MWA0</accession>